<dbReference type="AlphaFoldDB" id="A0AAP4BX03"/>
<gene>
    <name evidence="1" type="ORF">QPX58_02015</name>
</gene>
<accession>A0AAP4BX03</accession>
<dbReference type="InterPro" id="IPR049249">
    <property type="entry name" value="DUF6882"/>
</dbReference>
<organism evidence="1 2">
    <name type="scientific">Corynebacterium accolens</name>
    <dbReference type="NCBI Taxonomy" id="38284"/>
    <lineage>
        <taxon>Bacteria</taxon>
        <taxon>Bacillati</taxon>
        <taxon>Actinomycetota</taxon>
        <taxon>Actinomycetes</taxon>
        <taxon>Mycobacteriales</taxon>
        <taxon>Corynebacteriaceae</taxon>
        <taxon>Corynebacterium</taxon>
    </lineage>
</organism>
<dbReference type="EMBL" id="JASNVU010000002">
    <property type="protein sequence ID" value="MDK4334194.1"/>
    <property type="molecule type" value="Genomic_DNA"/>
</dbReference>
<evidence type="ECO:0000313" key="1">
    <source>
        <dbReference type="EMBL" id="MDK4334194.1"/>
    </source>
</evidence>
<sequence>MDTSNSLAQATRDACFIQAGLDAAFRARLGDTTDVEFNFLTPSTDAEGRLSHNQPVEIRCSSSSSVKDFRGTRIAVIDRAASPTWRWAMQAETDLPQGGDDPAKFIPLARLLAGNAPVLRARQGDHEAIIAVDFHPRLDFPTSIAAGLRRSAPDIDEQRAVHELAHHLGITLAETGAGSPAESAEHYSDGTTLHFSRALGAPQITAIEPGMKDTRIIEDAFYYGMEHQLYFQGNFPEATVHLDLDGATAEIRHSGGRDEATAVLIATISEDQFLWSWADPAVKDTAAAQAAANLYRFGIDHQVPALIRPALPLDYARARQVPQLALPILGMWTLVGTTLADGRVGLALLDSEALHLPQPTSAATEATLAVTPPREINEAQARSAYASFRGINL</sequence>
<reference evidence="1" key="1">
    <citation type="submission" date="2023-05" db="EMBL/GenBank/DDBJ databases">
        <title>Metabolic capabilities are highly conserved among human nasal-associated Corynebacterium species in pangenomic analyses.</title>
        <authorList>
            <person name="Tran T.H."/>
            <person name="Roberts A.Q."/>
            <person name="Escapa I.F."/>
            <person name="Gao W."/>
            <person name="Conlan S."/>
            <person name="Kong H."/>
            <person name="Segre J.A."/>
            <person name="Kelly M.S."/>
            <person name="Lemon K.P."/>
        </authorList>
    </citation>
    <scope>NUCLEOTIDE SEQUENCE</scope>
    <source>
        <strain evidence="1">KPL2618</strain>
    </source>
</reference>
<evidence type="ECO:0000313" key="2">
    <source>
        <dbReference type="Proteomes" id="UP001230317"/>
    </source>
</evidence>
<name>A0AAP4BX03_9CORY</name>
<proteinExistence type="predicted"/>
<dbReference type="Proteomes" id="UP001230317">
    <property type="component" value="Unassembled WGS sequence"/>
</dbReference>
<dbReference type="RefSeq" id="WP_126318661.1">
    <property type="nucleotide sequence ID" value="NZ_JASNUZ010000007.1"/>
</dbReference>
<comment type="caution">
    <text evidence="1">The sequence shown here is derived from an EMBL/GenBank/DDBJ whole genome shotgun (WGS) entry which is preliminary data.</text>
</comment>
<dbReference type="Pfam" id="PF21813">
    <property type="entry name" value="DUF6882"/>
    <property type="match status" value="1"/>
</dbReference>
<protein>
    <submittedName>
        <fullName evidence="1">Uncharacterized protein</fullName>
    </submittedName>
</protein>